<dbReference type="PANTHER" id="PTHR23220">
    <property type="entry name" value="INTEGRIN ALPHA"/>
    <property type="match status" value="1"/>
</dbReference>
<dbReference type="InterPro" id="IPR013517">
    <property type="entry name" value="FG-GAP"/>
</dbReference>
<proteinExistence type="inferred from homology"/>
<reference evidence="6 7" key="1">
    <citation type="submission" date="2024-11" db="EMBL/GenBank/DDBJ databases">
        <title>Adaptive evolution of stress response genes in parasites aligns with host niche diversity.</title>
        <authorList>
            <person name="Hahn C."/>
            <person name="Resl P."/>
        </authorList>
    </citation>
    <scope>NUCLEOTIDE SEQUENCE [LARGE SCALE GENOMIC DNA]</scope>
    <source>
        <strain evidence="6">EGGRZ-B1_66</strain>
        <tissue evidence="6">Body</tissue>
    </source>
</reference>
<feature type="repeat" description="FG-GAP" evidence="4">
    <location>
        <begin position="289"/>
        <end position="347"/>
    </location>
</feature>
<keyword evidence="5" id="KW-0401">Integrin</keyword>
<evidence type="ECO:0000256" key="2">
    <source>
        <dbReference type="ARBA" id="ARBA00022737"/>
    </source>
</evidence>
<dbReference type="PROSITE" id="PS51470">
    <property type="entry name" value="FG_GAP"/>
    <property type="match status" value="1"/>
</dbReference>
<dbReference type="GO" id="GO:0007229">
    <property type="term" value="P:integrin-mediated signaling pathway"/>
    <property type="evidence" value="ECO:0007669"/>
    <property type="project" value="UniProtKB-KW"/>
</dbReference>
<dbReference type="Pfam" id="PF01839">
    <property type="entry name" value="FG-GAP"/>
    <property type="match status" value="1"/>
</dbReference>
<evidence type="ECO:0000256" key="1">
    <source>
        <dbReference type="ARBA" id="ARBA00022729"/>
    </source>
</evidence>
<dbReference type="GO" id="GO:0016020">
    <property type="term" value="C:membrane"/>
    <property type="evidence" value="ECO:0007669"/>
    <property type="project" value="UniProtKB-SubCell"/>
</dbReference>
<protein>
    <recommendedName>
        <fullName evidence="8">Integrin alpha-2 domain-containing protein</fullName>
    </recommendedName>
</protein>
<evidence type="ECO:0000256" key="4">
    <source>
        <dbReference type="PROSITE-ProRule" id="PRU00803"/>
    </source>
</evidence>
<accession>A0ABD2QBV0</accession>
<dbReference type="PRINTS" id="PR01185">
    <property type="entry name" value="INTEGRINA"/>
</dbReference>
<keyword evidence="1 5" id="KW-0732">Signal</keyword>
<dbReference type="PANTHER" id="PTHR23220:SF122">
    <property type="entry name" value="INTEGRIN ALPHA-PS1"/>
    <property type="match status" value="1"/>
</dbReference>
<dbReference type="SMART" id="SM00191">
    <property type="entry name" value="Int_alpha"/>
    <property type="match status" value="3"/>
</dbReference>
<keyword evidence="2" id="KW-0677">Repeat</keyword>
<dbReference type="Proteomes" id="UP001626550">
    <property type="component" value="Unassembled WGS sequence"/>
</dbReference>
<feature type="signal peptide" evidence="5">
    <location>
        <begin position="1"/>
        <end position="18"/>
    </location>
</feature>
<keyword evidence="7" id="KW-1185">Reference proteome</keyword>
<dbReference type="SUPFAM" id="SSF69318">
    <property type="entry name" value="Integrin alpha N-terminal domain"/>
    <property type="match status" value="1"/>
</dbReference>
<comment type="subcellular location">
    <subcellularLocation>
        <location evidence="5">Membrane</location>
        <topology evidence="5">Single-pass type I membrane protein</topology>
    </subcellularLocation>
</comment>
<dbReference type="Gene3D" id="2.130.10.130">
    <property type="entry name" value="Integrin alpha, N-terminal"/>
    <property type="match status" value="1"/>
</dbReference>
<name>A0ABD2QBV0_9PLAT</name>
<sequence>MFFLPFTALFFHLGLCNSHIDPFRFSLDLSLAQGKYVDFSWVSTTSFTLGNYSLTAVGGFEPRKNRTYGAFVQKASAVRLFILEADPDEPIGFSVRKEIELDYFQCCTKKDKYVSFGMSLASLKVNQKTSVLVACDPLYFTTRNSGICFIYRFDLIEGHPTMTKKRKLPNSCDVACYSGLRLDIKKNSYREVPFIDELEYQYFGVDLKFLPRRTTPDFVRPLSHGLKYENFSQSITTPAPIVNTSFVRSFDGFGASLSIISETMVLVGAPYDSSRDSPNRGAVFLFCAANSSKLEGSVPNSFFGYSITSIGDVNFDGINDIAVSSPAFGTTNGQVSLFLVNKNCTLTLFQVLQTEDTQHTGISLSALIDFDGDGYEELALLSQKKINFRSVPASFKASCVVDPIFSLDAQITIKIRAKFKQNKEMENVKRFDYGLLKDAAFEYHLEPDVNFGRLKEDSIEALVLADSNTNASSRFTVEDLQLDIQSGPNPVVITAKLRSELALELIDARSTPIKVHFSTRTKDDYCQNNTCRKTQQPRLDWSECKQELKFYECQNSQEACRGDLSLRTEAPNLRIIPFGQNDNRNLSFSIRNDGSTTAKFAKIKITTSPRTSSISLMIEQVLFFSSKGDYITNSSKWDVHYFADRQAAWIYARMAMTPKFKTKFLVKYKVIGSALRGPTFMSKLQSDAPKMEIELSSELMDLNKNNNQFNIRHQFLYKPKLSIVGNNNSVIDDRRDFSDADQSELKSTDYMFRQV</sequence>
<dbReference type="EMBL" id="JBJKFK010000442">
    <property type="protein sequence ID" value="KAL3317040.1"/>
    <property type="molecule type" value="Genomic_DNA"/>
</dbReference>
<evidence type="ECO:0000313" key="7">
    <source>
        <dbReference type="Proteomes" id="UP001626550"/>
    </source>
</evidence>
<dbReference type="AlphaFoldDB" id="A0ABD2QBV0"/>
<comment type="caution">
    <text evidence="6">The sequence shown here is derived from an EMBL/GenBank/DDBJ whole genome shotgun (WGS) entry which is preliminary data.</text>
</comment>
<dbReference type="GO" id="GO:0007155">
    <property type="term" value="P:cell adhesion"/>
    <property type="evidence" value="ECO:0007669"/>
    <property type="project" value="UniProtKB-KW"/>
</dbReference>
<dbReference type="InterPro" id="IPR013519">
    <property type="entry name" value="Int_alpha_beta-p"/>
</dbReference>
<organism evidence="6 7">
    <name type="scientific">Cichlidogyrus casuarinus</name>
    <dbReference type="NCBI Taxonomy" id="1844966"/>
    <lineage>
        <taxon>Eukaryota</taxon>
        <taxon>Metazoa</taxon>
        <taxon>Spiralia</taxon>
        <taxon>Lophotrochozoa</taxon>
        <taxon>Platyhelminthes</taxon>
        <taxon>Monogenea</taxon>
        <taxon>Monopisthocotylea</taxon>
        <taxon>Dactylogyridea</taxon>
        <taxon>Ancyrocephalidae</taxon>
        <taxon>Cichlidogyrus</taxon>
    </lineage>
</organism>
<gene>
    <name evidence="6" type="ORF">Ciccas_004316</name>
</gene>
<keyword evidence="5" id="KW-0675">Receptor</keyword>
<keyword evidence="3" id="KW-0325">Glycoprotein</keyword>
<dbReference type="InterPro" id="IPR000413">
    <property type="entry name" value="Integrin_alpha"/>
</dbReference>
<keyword evidence="5" id="KW-0130">Cell adhesion</keyword>
<evidence type="ECO:0000256" key="5">
    <source>
        <dbReference type="RuleBase" id="RU003762"/>
    </source>
</evidence>
<evidence type="ECO:0000313" key="6">
    <source>
        <dbReference type="EMBL" id="KAL3317040.1"/>
    </source>
</evidence>
<evidence type="ECO:0000256" key="3">
    <source>
        <dbReference type="ARBA" id="ARBA00023180"/>
    </source>
</evidence>
<feature type="chain" id="PRO_5044526070" description="Integrin alpha-2 domain-containing protein" evidence="5">
    <location>
        <begin position="19"/>
        <end position="755"/>
    </location>
</feature>
<dbReference type="InterPro" id="IPR028994">
    <property type="entry name" value="Integrin_alpha_N"/>
</dbReference>
<comment type="similarity">
    <text evidence="5">Belongs to the integrin alpha chain family.</text>
</comment>
<evidence type="ECO:0008006" key="8">
    <source>
        <dbReference type="Google" id="ProtNLM"/>
    </source>
</evidence>